<evidence type="ECO:0000256" key="5">
    <source>
        <dbReference type="ARBA" id="ARBA00022723"/>
    </source>
</evidence>
<comment type="subcellular location">
    <subcellularLocation>
        <location evidence="9 11">Cytoplasm</location>
    </subcellularLocation>
</comment>
<evidence type="ECO:0000256" key="11">
    <source>
        <dbReference type="RuleBase" id="RU000610"/>
    </source>
</evidence>
<reference evidence="12 13" key="1">
    <citation type="submission" date="2020-03" db="EMBL/GenBank/DDBJ databases">
        <title>Bacterial isolates of synthetic phycosphere.</title>
        <authorList>
            <person name="Fu H."/>
            <person name="Moran M.A."/>
        </authorList>
    </citation>
    <scope>NUCLEOTIDE SEQUENCE [LARGE SCALE GENOMIC DNA]</scope>
    <source>
        <strain evidence="12 13">HF1</strain>
    </source>
</reference>
<feature type="binding site" evidence="9">
    <location>
        <position position="230"/>
    </location>
    <ligand>
        <name>Mg(2+)</name>
        <dbReference type="ChEBI" id="CHEBI:18420"/>
        <label>1</label>
    </ligand>
</feature>
<dbReference type="Proteomes" id="UP000709466">
    <property type="component" value="Unassembled WGS sequence"/>
</dbReference>
<feature type="binding site" evidence="9">
    <location>
        <position position="266"/>
    </location>
    <ligand>
        <name>Mg(2+)</name>
        <dbReference type="ChEBI" id="CHEBI:18420"/>
        <label>2</label>
    </ligand>
</feature>
<sequence length="433" mass="48918">MTDFFKGIPQITYEGPQTDNEFAFRHYNPDEVVMGKTLKDHLRFAVAYWHSFAWEGGDPFGGRTFERPWFGSEMDLAKLKADVAFEMFSILQAPYFCFHDADVRPEGATFAESSSNLSEIVDYFGEKMEQTGTKLLWGTANLFTNSRFMSGAATNPDPEVFAYSAATIKTCMDATHKLGGENYVLWGGREGYETLLNTDLKRERENMARMLRMVVDYKHKVGFKGAILVEPKPQEPSKHQYDYDVNTVFAFLKEYGLENEVKMNIEQGHAILAGHSFEHELAMAREFGILGSIDMNRNDYQSGWDTDQFPNNVPEVALAYYEVLKAGGFTTGGTNFDAKVRRQSIDPEDLILGHAGAMDVCARGLKAAAKMLEDGKLEELRNERYAGWDTDFGKDMQSSDLDAIHDKVLADNINPKAKSGRQERLENLVNQYC</sequence>
<gene>
    <name evidence="9 12" type="primary">xylA</name>
    <name evidence="12" type="ORF">HCZ30_11245</name>
</gene>
<keyword evidence="9" id="KW-0460">Magnesium</keyword>
<dbReference type="PRINTS" id="PR00688">
    <property type="entry name" value="XYLOSISMRASE"/>
</dbReference>
<feature type="binding site" evidence="9">
    <location>
        <position position="269"/>
    </location>
    <ligand>
        <name>Mg(2+)</name>
        <dbReference type="ChEBI" id="CHEBI:18420"/>
        <label>2</label>
    </ligand>
</feature>
<evidence type="ECO:0000256" key="9">
    <source>
        <dbReference type="HAMAP-Rule" id="MF_00455"/>
    </source>
</evidence>
<evidence type="ECO:0000256" key="7">
    <source>
        <dbReference type="ARBA" id="ARBA00023277"/>
    </source>
</evidence>
<dbReference type="HAMAP" id="MF_00455">
    <property type="entry name" value="Xylose_isom_A"/>
    <property type="match status" value="1"/>
</dbReference>
<evidence type="ECO:0000256" key="2">
    <source>
        <dbReference type="ARBA" id="ARBA00011881"/>
    </source>
</evidence>
<dbReference type="SUPFAM" id="SSF51658">
    <property type="entry name" value="Xylose isomerase-like"/>
    <property type="match status" value="1"/>
</dbReference>
<comment type="caution">
    <text evidence="12">The sequence shown here is derived from an EMBL/GenBank/DDBJ whole genome shotgun (WGS) entry which is preliminary data.</text>
</comment>
<keyword evidence="5 9" id="KW-0479">Metal-binding</keyword>
<dbReference type="PANTHER" id="PTHR48408:SF1">
    <property type="entry name" value="XYLOSE ISOMERASE"/>
    <property type="match status" value="1"/>
</dbReference>
<keyword evidence="13" id="KW-1185">Reference proteome</keyword>
<feature type="binding site" evidence="9">
    <location>
        <position position="294"/>
    </location>
    <ligand>
        <name>Mg(2+)</name>
        <dbReference type="ChEBI" id="CHEBI:18420"/>
        <label>1</label>
    </ligand>
</feature>
<comment type="similarity">
    <text evidence="1 9 10">Belongs to the xylose isomerase family.</text>
</comment>
<dbReference type="GO" id="GO:0009045">
    <property type="term" value="F:xylose isomerase activity"/>
    <property type="evidence" value="ECO:0007669"/>
    <property type="project" value="UniProtKB-EC"/>
</dbReference>
<evidence type="ECO:0000256" key="1">
    <source>
        <dbReference type="ARBA" id="ARBA00005765"/>
    </source>
</evidence>
<dbReference type="PROSITE" id="PS51415">
    <property type="entry name" value="XYLOSE_ISOMERASE"/>
    <property type="match status" value="1"/>
</dbReference>
<dbReference type="Gene3D" id="3.20.20.150">
    <property type="entry name" value="Divalent-metal-dependent TIM barrel enzymes"/>
    <property type="match status" value="1"/>
</dbReference>
<feature type="active site" evidence="9">
    <location>
        <position position="99"/>
    </location>
</feature>
<proteinExistence type="inferred from homology"/>
<comment type="subunit">
    <text evidence="2 9 11">Homotetramer.</text>
</comment>
<dbReference type="NCBIfam" id="NF003998">
    <property type="entry name" value="PRK05474.1"/>
    <property type="match status" value="1"/>
</dbReference>
<evidence type="ECO:0000313" key="13">
    <source>
        <dbReference type="Proteomes" id="UP000709466"/>
    </source>
</evidence>
<protein>
    <recommendedName>
        <fullName evidence="3 9">Xylose isomerase</fullName>
        <ecNumber evidence="3 9">5.3.1.5</ecNumber>
    </recommendedName>
</protein>
<dbReference type="InterPro" id="IPR013452">
    <property type="entry name" value="Xylose_isom_bac"/>
</dbReference>
<dbReference type="EMBL" id="JAATOP010000007">
    <property type="protein sequence ID" value="NIY73005.1"/>
    <property type="molecule type" value="Genomic_DNA"/>
</dbReference>
<dbReference type="EC" id="5.3.1.5" evidence="3 9"/>
<feature type="binding site" evidence="9">
    <location>
        <position position="305"/>
    </location>
    <ligand>
        <name>Mg(2+)</name>
        <dbReference type="ChEBI" id="CHEBI:18420"/>
        <label>2</label>
    </ligand>
</feature>
<evidence type="ECO:0000256" key="3">
    <source>
        <dbReference type="ARBA" id="ARBA00011958"/>
    </source>
</evidence>
<evidence type="ECO:0000256" key="6">
    <source>
        <dbReference type="ARBA" id="ARBA00023235"/>
    </source>
</evidence>
<keyword evidence="7 9" id="KW-0119">Carbohydrate metabolism</keyword>
<keyword evidence="6 9" id="KW-0413">Isomerase</keyword>
<evidence type="ECO:0000313" key="12">
    <source>
        <dbReference type="EMBL" id="NIY73005.1"/>
    </source>
</evidence>
<feature type="binding site" evidence="9">
    <location>
        <position position="266"/>
    </location>
    <ligand>
        <name>Mg(2+)</name>
        <dbReference type="ChEBI" id="CHEBI:18420"/>
        <label>1</label>
    </ligand>
</feature>
<organism evidence="12 13">
    <name type="scientific">Marivivens donghaensis</name>
    <dbReference type="NCBI Taxonomy" id="1699413"/>
    <lineage>
        <taxon>Bacteria</taxon>
        <taxon>Pseudomonadati</taxon>
        <taxon>Pseudomonadota</taxon>
        <taxon>Alphaproteobacteria</taxon>
        <taxon>Rhodobacterales</taxon>
        <taxon>Paracoccaceae</taxon>
        <taxon>Marivivens group</taxon>
        <taxon>Marivivens</taxon>
    </lineage>
</organism>
<feature type="binding site" evidence="9">
    <location>
        <position position="307"/>
    </location>
    <ligand>
        <name>Mg(2+)</name>
        <dbReference type="ChEBI" id="CHEBI:18420"/>
        <label>2</label>
    </ligand>
</feature>
<dbReference type="PANTHER" id="PTHR48408">
    <property type="match status" value="1"/>
</dbReference>
<name>A0ABX0VZ11_9RHOB</name>
<evidence type="ECO:0000256" key="8">
    <source>
        <dbReference type="ARBA" id="ARBA00033659"/>
    </source>
</evidence>
<dbReference type="InterPro" id="IPR001998">
    <property type="entry name" value="Xylose_isomerase"/>
</dbReference>
<evidence type="ECO:0000256" key="4">
    <source>
        <dbReference type="ARBA" id="ARBA00022629"/>
    </source>
</evidence>
<comment type="catalytic activity">
    <reaction evidence="8 9 10">
        <text>alpha-D-xylose = alpha-D-xylulofuranose</text>
        <dbReference type="Rhea" id="RHEA:22816"/>
        <dbReference type="ChEBI" id="CHEBI:28518"/>
        <dbReference type="ChEBI" id="CHEBI:188998"/>
        <dbReference type="EC" id="5.3.1.5"/>
    </reaction>
</comment>
<dbReference type="InterPro" id="IPR036237">
    <property type="entry name" value="Xyl_isomerase-like_sf"/>
</dbReference>
<dbReference type="NCBIfam" id="TIGR02630">
    <property type="entry name" value="xylose_isom_A"/>
    <property type="match status" value="1"/>
</dbReference>
<accession>A0ABX0VZ11</accession>
<dbReference type="RefSeq" id="WP_167638395.1">
    <property type="nucleotide sequence ID" value="NZ_JAATOP010000007.1"/>
</dbReference>
<keyword evidence="9" id="KW-0963">Cytoplasm</keyword>
<comment type="cofactor">
    <cofactor evidence="9">
        <name>Mg(2+)</name>
        <dbReference type="ChEBI" id="CHEBI:18420"/>
    </cofactor>
    <text evidence="9">Binds 2 magnesium ions per subunit.</text>
</comment>
<feature type="binding site" evidence="9">
    <location>
        <position position="337"/>
    </location>
    <ligand>
        <name>Mg(2+)</name>
        <dbReference type="ChEBI" id="CHEBI:18420"/>
        <label>1</label>
    </ligand>
</feature>
<keyword evidence="4 9" id="KW-0859">Xylose metabolism</keyword>
<evidence type="ECO:0000256" key="10">
    <source>
        <dbReference type="RuleBase" id="RU000609"/>
    </source>
</evidence>
<feature type="active site" evidence="9">
    <location>
        <position position="102"/>
    </location>
</feature>